<organism evidence="2 3">
    <name type="scientific">Chaetoceros tenuissimus</name>
    <dbReference type="NCBI Taxonomy" id="426638"/>
    <lineage>
        <taxon>Eukaryota</taxon>
        <taxon>Sar</taxon>
        <taxon>Stramenopiles</taxon>
        <taxon>Ochrophyta</taxon>
        <taxon>Bacillariophyta</taxon>
        <taxon>Coscinodiscophyceae</taxon>
        <taxon>Chaetocerotophycidae</taxon>
        <taxon>Chaetocerotales</taxon>
        <taxon>Chaetocerotaceae</taxon>
        <taxon>Chaetoceros</taxon>
    </lineage>
</organism>
<feature type="chain" id="PRO_5042263380" description="Ricin B lectin domain-containing protein" evidence="1">
    <location>
        <begin position="22"/>
        <end position="596"/>
    </location>
</feature>
<reference evidence="2 3" key="1">
    <citation type="journal article" date="2021" name="Sci. Rep.">
        <title>The genome of the diatom Chaetoceros tenuissimus carries an ancient integrated fragment of an extant virus.</title>
        <authorList>
            <person name="Hongo Y."/>
            <person name="Kimura K."/>
            <person name="Takaki Y."/>
            <person name="Yoshida Y."/>
            <person name="Baba S."/>
            <person name="Kobayashi G."/>
            <person name="Nagasaki K."/>
            <person name="Hano T."/>
            <person name="Tomaru Y."/>
        </authorList>
    </citation>
    <scope>NUCLEOTIDE SEQUENCE [LARGE SCALE GENOMIC DNA]</scope>
    <source>
        <strain evidence="2 3">NIES-3715</strain>
    </source>
</reference>
<protein>
    <recommendedName>
        <fullName evidence="4">Ricin B lectin domain-containing protein</fullName>
    </recommendedName>
</protein>
<accession>A0AAD3CSB1</accession>
<name>A0AAD3CSB1_9STRA</name>
<dbReference type="AlphaFoldDB" id="A0AAD3CSB1"/>
<proteinExistence type="predicted"/>
<evidence type="ECO:0000256" key="1">
    <source>
        <dbReference type="SAM" id="SignalP"/>
    </source>
</evidence>
<keyword evidence="3" id="KW-1185">Reference proteome</keyword>
<evidence type="ECO:0008006" key="4">
    <source>
        <dbReference type="Google" id="ProtNLM"/>
    </source>
</evidence>
<dbReference type="EMBL" id="BLLK01000038">
    <property type="protein sequence ID" value="GFH50286.1"/>
    <property type="molecule type" value="Genomic_DNA"/>
</dbReference>
<gene>
    <name evidence="2" type="ORF">CTEN210_06762</name>
</gene>
<sequence>MKLSNALLFISASYAATVASAKRTSAESRLAQAAQERKLQTQDIQKNACFSDEDFTVYFKGKCDFDSLVNRMNLKVEENDLCINSGKEEVMLLVGEAHPDREPYARMKVDQMCQKAMDDGMTLPSKSVPWEKVANKGANFDKQYYDGNTFWNEEFETNYDAIIPGVPSNRLSRDAERVGDLYETVAERLSFQWPDIDNFEQCELRAAMCCWVSDRQANDNNGNCATPYDSRCLNADPADNTEICGVDMERSGTSSIFTDDGFSFYPGNAEGATHCHGFAWGQDLTEPDYRYAANNLFYVSMYDHMYQRGYVRNVPGAPMCGCLEKMPVVTRSDCTEIEALEIWKFEWDADAGTEQFGAFTASLDRSEIEFNACRGAGRNNDLESFYERLYREGRASLEDRQMVKRTLVGNDRCEVGREQMMYLRGREEVFPATPFDTTGNTFYTITTSAANLSNSAYNNGVLYVTSGGDVKLAQASEAYLPRAKWYFTKTDNNGQDLGEALITIRPTQGSINDNIDHLASNYHGHVEMHSADGLSGREKWYLQKVPDSEDEYYIKISGGTSAGDVFLSVNSDRNIDLDPRDDQDGRTRWTITEVVV</sequence>
<feature type="signal peptide" evidence="1">
    <location>
        <begin position="1"/>
        <end position="21"/>
    </location>
</feature>
<evidence type="ECO:0000313" key="2">
    <source>
        <dbReference type="EMBL" id="GFH50286.1"/>
    </source>
</evidence>
<comment type="caution">
    <text evidence="2">The sequence shown here is derived from an EMBL/GenBank/DDBJ whole genome shotgun (WGS) entry which is preliminary data.</text>
</comment>
<dbReference type="Proteomes" id="UP001054902">
    <property type="component" value="Unassembled WGS sequence"/>
</dbReference>
<evidence type="ECO:0000313" key="3">
    <source>
        <dbReference type="Proteomes" id="UP001054902"/>
    </source>
</evidence>
<keyword evidence="1" id="KW-0732">Signal</keyword>